<dbReference type="Gene3D" id="3.40.1010.10">
    <property type="entry name" value="Cobalt-precorrin-4 Transmethylase, Domain 1"/>
    <property type="match status" value="1"/>
</dbReference>
<proteinExistence type="inferred from homology"/>
<protein>
    <recommendedName>
        <fullName evidence="6">Ribosomal RNA small subunit methyltransferase I</fullName>
        <ecNumber evidence="6">2.1.1.198</ecNumber>
    </recommendedName>
    <alternativeName>
        <fullName evidence="6">16S rRNA 2'-O-ribose C1402 methyltransferase</fullName>
    </alternativeName>
    <alternativeName>
        <fullName evidence="6">rRNA (cytidine-2'-O-)-methyltransferase RsmI</fullName>
    </alternativeName>
</protein>
<evidence type="ECO:0000256" key="2">
    <source>
        <dbReference type="ARBA" id="ARBA00022552"/>
    </source>
</evidence>
<reference evidence="9" key="1">
    <citation type="submission" date="2015-02" db="EMBL/GenBank/DDBJ databases">
        <title>Description and complete genome sequence of the first cultured representative of the subdivision 5 of the Verrucomicrobia phylum.</title>
        <authorList>
            <person name="Spring S."/>
            <person name="Bunk B."/>
            <person name="Sproer C."/>
            <person name="Klenk H.-P."/>
        </authorList>
    </citation>
    <scope>NUCLEOTIDE SEQUENCE [LARGE SCALE GENOMIC DNA]</scope>
    <source>
        <strain evidence="9">L21-Fru-AB</strain>
    </source>
</reference>
<dbReference type="HAMAP" id="MF_01877">
    <property type="entry name" value="16SrRNA_methyltr_I"/>
    <property type="match status" value="1"/>
</dbReference>
<accession>A0A0G3EJ04</accession>
<reference evidence="8 9" key="2">
    <citation type="journal article" date="2016" name="ISME J.">
        <title>Characterization of the first cultured representative of Verrucomicrobia subdivision 5 indicates the proposal of a novel phylum.</title>
        <authorList>
            <person name="Spring S."/>
            <person name="Bunk B."/>
            <person name="Sproer C."/>
            <person name="Schumann P."/>
            <person name="Rohde M."/>
            <person name="Tindall B.J."/>
            <person name="Klenk H.P."/>
        </authorList>
    </citation>
    <scope>NUCLEOTIDE SEQUENCE [LARGE SCALE GENOMIC DNA]</scope>
    <source>
        <strain evidence="8 9">L21-Fru-AB</strain>
    </source>
</reference>
<dbReference type="OrthoDB" id="9809084at2"/>
<dbReference type="InterPro" id="IPR008189">
    <property type="entry name" value="rRNA_ssu_MeTfrase_I"/>
</dbReference>
<gene>
    <name evidence="6 8" type="primary">rsmI</name>
    <name evidence="8" type="ORF">L21SP4_02180</name>
</gene>
<name>A0A0G3EJ04_9BACT</name>
<feature type="domain" description="Tetrapyrrole methylase" evidence="7">
    <location>
        <begin position="5"/>
        <end position="205"/>
    </location>
</feature>
<dbReference type="Gene3D" id="3.30.950.10">
    <property type="entry name" value="Methyltransferase, Cobalt-precorrin-4 Transmethylase, Domain 2"/>
    <property type="match status" value="1"/>
</dbReference>
<dbReference type="CDD" id="cd11648">
    <property type="entry name" value="RsmI"/>
    <property type="match status" value="1"/>
</dbReference>
<dbReference type="RefSeq" id="WP_052882643.1">
    <property type="nucleotide sequence ID" value="NZ_CP010904.1"/>
</dbReference>
<dbReference type="NCBIfam" id="TIGR00096">
    <property type="entry name" value="16S rRNA (cytidine(1402)-2'-O)-methyltransferase"/>
    <property type="match status" value="1"/>
</dbReference>
<dbReference type="KEGG" id="vbl:L21SP4_02180"/>
<evidence type="ECO:0000259" key="7">
    <source>
        <dbReference type="Pfam" id="PF00590"/>
    </source>
</evidence>
<dbReference type="PROSITE" id="PS01296">
    <property type="entry name" value="RSMI"/>
    <property type="match status" value="1"/>
</dbReference>
<evidence type="ECO:0000313" key="8">
    <source>
        <dbReference type="EMBL" id="AKJ65407.1"/>
    </source>
</evidence>
<evidence type="ECO:0000313" key="9">
    <source>
        <dbReference type="Proteomes" id="UP000035268"/>
    </source>
</evidence>
<comment type="similarity">
    <text evidence="6">Belongs to the methyltransferase superfamily. RsmI family.</text>
</comment>
<evidence type="ECO:0000256" key="4">
    <source>
        <dbReference type="ARBA" id="ARBA00022679"/>
    </source>
</evidence>
<dbReference type="Pfam" id="PF00590">
    <property type="entry name" value="TP_methylase"/>
    <property type="match status" value="1"/>
</dbReference>
<keyword evidence="2 6" id="KW-0698">rRNA processing</keyword>
<dbReference type="PANTHER" id="PTHR46111:SF1">
    <property type="entry name" value="RIBOSOMAL RNA SMALL SUBUNIT METHYLTRANSFERASE I"/>
    <property type="match status" value="1"/>
</dbReference>
<keyword evidence="5 6" id="KW-0949">S-adenosyl-L-methionine</keyword>
<dbReference type="PIRSF" id="PIRSF005917">
    <property type="entry name" value="MTase_YraL"/>
    <property type="match status" value="1"/>
</dbReference>
<dbReference type="InterPro" id="IPR018063">
    <property type="entry name" value="SAM_MeTrfase_RsmI_CS"/>
</dbReference>
<dbReference type="InterPro" id="IPR014776">
    <property type="entry name" value="4pyrrole_Mease_sub2"/>
</dbReference>
<dbReference type="STRING" id="1307763.L21SP4_02180"/>
<dbReference type="InterPro" id="IPR014777">
    <property type="entry name" value="4pyrrole_Mease_sub1"/>
</dbReference>
<dbReference type="EC" id="2.1.1.198" evidence="6"/>
<organism evidence="8 9">
    <name type="scientific">Kiritimatiella glycovorans</name>
    <dbReference type="NCBI Taxonomy" id="1307763"/>
    <lineage>
        <taxon>Bacteria</taxon>
        <taxon>Pseudomonadati</taxon>
        <taxon>Kiritimatiellota</taxon>
        <taxon>Kiritimatiellia</taxon>
        <taxon>Kiritimatiellales</taxon>
        <taxon>Kiritimatiellaceae</taxon>
        <taxon>Kiritimatiella</taxon>
    </lineage>
</organism>
<keyword evidence="4 6" id="KW-0808">Transferase</keyword>
<dbReference type="InterPro" id="IPR035996">
    <property type="entry name" value="4pyrrol_Methylase_sf"/>
</dbReference>
<evidence type="ECO:0000256" key="5">
    <source>
        <dbReference type="ARBA" id="ARBA00022691"/>
    </source>
</evidence>
<dbReference type="PATRIC" id="fig|1609981.3.peg.2266"/>
<dbReference type="InterPro" id="IPR000878">
    <property type="entry name" value="4pyrrol_Mease"/>
</dbReference>
<dbReference type="GO" id="GO:0070677">
    <property type="term" value="F:rRNA (cytosine-2'-O-)-methyltransferase activity"/>
    <property type="evidence" value="ECO:0007669"/>
    <property type="project" value="UniProtKB-UniRule"/>
</dbReference>
<dbReference type="GO" id="GO:0005737">
    <property type="term" value="C:cytoplasm"/>
    <property type="evidence" value="ECO:0007669"/>
    <property type="project" value="UniProtKB-SubCell"/>
</dbReference>
<comment type="catalytic activity">
    <reaction evidence="6">
        <text>cytidine(1402) in 16S rRNA + S-adenosyl-L-methionine = 2'-O-methylcytidine(1402) in 16S rRNA + S-adenosyl-L-homocysteine + H(+)</text>
        <dbReference type="Rhea" id="RHEA:42924"/>
        <dbReference type="Rhea" id="RHEA-COMP:10285"/>
        <dbReference type="Rhea" id="RHEA-COMP:10286"/>
        <dbReference type="ChEBI" id="CHEBI:15378"/>
        <dbReference type="ChEBI" id="CHEBI:57856"/>
        <dbReference type="ChEBI" id="CHEBI:59789"/>
        <dbReference type="ChEBI" id="CHEBI:74495"/>
        <dbReference type="ChEBI" id="CHEBI:82748"/>
        <dbReference type="EC" id="2.1.1.198"/>
    </reaction>
</comment>
<keyword evidence="9" id="KW-1185">Reference proteome</keyword>
<dbReference type="SUPFAM" id="SSF53790">
    <property type="entry name" value="Tetrapyrrole methylase"/>
    <property type="match status" value="1"/>
</dbReference>
<evidence type="ECO:0000256" key="1">
    <source>
        <dbReference type="ARBA" id="ARBA00022490"/>
    </source>
</evidence>
<keyword evidence="3 6" id="KW-0489">Methyltransferase</keyword>
<dbReference type="PANTHER" id="PTHR46111">
    <property type="entry name" value="RIBOSOMAL RNA SMALL SUBUNIT METHYLTRANSFERASE I"/>
    <property type="match status" value="1"/>
</dbReference>
<keyword evidence="1 6" id="KW-0963">Cytoplasm</keyword>
<dbReference type="Proteomes" id="UP000035268">
    <property type="component" value="Chromosome"/>
</dbReference>
<dbReference type="AlphaFoldDB" id="A0A0G3EJ04"/>
<evidence type="ECO:0000256" key="3">
    <source>
        <dbReference type="ARBA" id="ARBA00022603"/>
    </source>
</evidence>
<evidence type="ECO:0000256" key="6">
    <source>
        <dbReference type="HAMAP-Rule" id="MF_01877"/>
    </source>
</evidence>
<dbReference type="EMBL" id="CP010904">
    <property type="protein sequence ID" value="AKJ65407.1"/>
    <property type="molecule type" value="Genomic_DNA"/>
</dbReference>
<comment type="subcellular location">
    <subcellularLocation>
        <location evidence="6">Cytoplasm</location>
    </subcellularLocation>
</comment>
<comment type="function">
    <text evidence="6">Catalyzes the 2'-O-methylation of the ribose of cytidine 1402 (C1402) in 16S rRNA.</text>
</comment>
<sequence>MDRGLYIIGTPIGNLDDFSPRGCEVLGAADVVFAEDTRRVRKLLSRFELKTPAVSCHRFNEASRVEAVLGRIRDDGEAVALVSDSGMPSVSDPGARVVRACREAGLFVTCIPGPTAVSTALALSGFGDRGHVFAGFPPRKPAKRRRELERWKDTELPVVFYESPYRIFSLLKDVAAVCGDHRTVFFARELTKLYEETRLAEAAELRDALADRKLKGECVLILGPENS</sequence>